<sequence length="282" mass="31616">MNKILVCIIPLLYFFQSIEAAIVNNNTLHSNYPSIDFPVQKSSLFDSIPTTNLTSVDTIASDEVKPVQQLKFSYKQLIIPSALVAYGIFETAIEHNYLLNRQVKHEVTEHIDSKFTIDDISQYVPAGSVYALNLMGIKGKNNFKDRTFILGISTLFMAASVNTIKYSTKIERPDKSAKNSFPSGHTAVAFMGAEFLWQEYKDVSIWYGIAGYTIATGTGIFRLYNDKHWFADVIVGAGLGILSTKAAYWLYPYLQRKFISKSTFSKQVSFSPFYNGNQGGIV</sequence>
<dbReference type="RefSeq" id="WP_183308157.1">
    <property type="nucleotide sequence ID" value="NZ_JACIEP010000012.1"/>
</dbReference>
<dbReference type="InterPro" id="IPR036938">
    <property type="entry name" value="PAP2/HPO_sf"/>
</dbReference>
<gene>
    <name evidence="4" type="ORF">GGR21_003224</name>
</gene>
<evidence type="ECO:0000256" key="1">
    <source>
        <dbReference type="SAM" id="Phobius"/>
    </source>
</evidence>
<keyword evidence="1" id="KW-0812">Transmembrane</keyword>
<dbReference type="SMART" id="SM00014">
    <property type="entry name" value="acidPPc"/>
    <property type="match status" value="1"/>
</dbReference>
<feature type="transmembrane region" description="Helical" evidence="1">
    <location>
        <begin position="230"/>
        <end position="251"/>
    </location>
</feature>
<name>A0A840CML8_9BACT</name>
<evidence type="ECO:0000259" key="3">
    <source>
        <dbReference type="SMART" id="SM00014"/>
    </source>
</evidence>
<dbReference type="EMBL" id="JACIEP010000012">
    <property type="protein sequence ID" value="MBB4037307.1"/>
    <property type="molecule type" value="Genomic_DNA"/>
</dbReference>
<protein>
    <recommendedName>
        <fullName evidence="3">Phosphatidic acid phosphatase type 2/haloperoxidase domain-containing protein</fullName>
    </recommendedName>
</protein>
<evidence type="ECO:0000313" key="5">
    <source>
        <dbReference type="Proteomes" id="UP000555103"/>
    </source>
</evidence>
<dbReference type="CDD" id="cd03394">
    <property type="entry name" value="PAP2_like_5"/>
    <property type="match status" value="1"/>
</dbReference>
<proteinExistence type="predicted"/>
<dbReference type="AlphaFoldDB" id="A0A840CML8"/>
<dbReference type="Proteomes" id="UP000555103">
    <property type="component" value="Unassembled WGS sequence"/>
</dbReference>
<evidence type="ECO:0000256" key="2">
    <source>
        <dbReference type="SAM" id="SignalP"/>
    </source>
</evidence>
<dbReference type="SUPFAM" id="SSF48317">
    <property type="entry name" value="Acid phosphatase/Vanadium-dependent haloperoxidase"/>
    <property type="match status" value="1"/>
</dbReference>
<feature type="transmembrane region" description="Helical" evidence="1">
    <location>
        <begin position="148"/>
        <end position="168"/>
    </location>
</feature>
<feature type="domain" description="Phosphatidic acid phosphatase type 2/haloperoxidase" evidence="3">
    <location>
        <begin position="150"/>
        <end position="248"/>
    </location>
</feature>
<feature type="signal peptide" evidence="2">
    <location>
        <begin position="1"/>
        <end position="20"/>
    </location>
</feature>
<feature type="chain" id="PRO_5032950521" description="Phosphatidic acid phosphatase type 2/haloperoxidase domain-containing protein" evidence="2">
    <location>
        <begin position="21"/>
        <end position="282"/>
    </location>
</feature>
<dbReference type="InterPro" id="IPR000326">
    <property type="entry name" value="PAP2/HPO"/>
</dbReference>
<dbReference type="Gene3D" id="1.20.144.10">
    <property type="entry name" value="Phosphatidic acid phosphatase type 2/haloperoxidase"/>
    <property type="match status" value="1"/>
</dbReference>
<accession>A0A840CML8</accession>
<reference evidence="4 5" key="1">
    <citation type="submission" date="2020-08" db="EMBL/GenBank/DDBJ databases">
        <title>Genomic Encyclopedia of Type Strains, Phase IV (KMG-IV): sequencing the most valuable type-strain genomes for metagenomic binning, comparative biology and taxonomic classification.</title>
        <authorList>
            <person name="Goeker M."/>
        </authorList>
    </citation>
    <scope>NUCLEOTIDE SEQUENCE [LARGE SCALE GENOMIC DNA]</scope>
    <source>
        <strain evidence="4 5">DSM 104969</strain>
    </source>
</reference>
<comment type="caution">
    <text evidence="4">The sequence shown here is derived from an EMBL/GenBank/DDBJ whole genome shotgun (WGS) entry which is preliminary data.</text>
</comment>
<evidence type="ECO:0000313" key="4">
    <source>
        <dbReference type="EMBL" id="MBB4037307.1"/>
    </source>
</evidence>
<keyword evidence="5" id="KW-1185">Reference proteome</keyword>
<keyword evidence="1" id="KW-0472">Membrane</keyword>
<keyword evidence="1" id="KW-1133">Transmembrane helix</keyword>
<organism evidence="4 5">
    <name type="scientific">Dysgonomonas hofstadii</name>
    <dbReference type="NCBI Taxonomy" id="637886"/>
    <lineage>
        <taxon>Bacteria</taxon>
        <taxon>Pseudomonadati</taxon>
        <taxon>Bacteroidota</taxon>
        <taxon>Bacteroidia</taxon>
        <taxon>Bacteroidales</taxon>
        <taxon>Dysgonomonadaceae</taxon>
        <taxon>Dysgonomonas</taxon>
    </lineage>
</organism>
<keyword evidence="2" id="KW-0732">Signal</keyword>
<feature type="transmembrane region" description="Helical" evidence="1">
    <location>
        <begin position="205"/>
        <end position="224"/>
    </location>
</feature>
<dbReference type="Pfam" id="PF01569">
    <property type="entry name" value="PAP2"/>
    <property type="match status" value="1"/>
</dbReference>